<dbReference type="InterPro" id="IPR036390">
    <property type="entry name" value="WH_DNA-bd_sf"/>
</dbReference>
<evidence type="ECO:0000256" key="1">
    <source>
        <dbReference type="ARBA" id="ARBA00005562"/>
    </source>
</evidence>
<comment type="caution">
    <text evidence="5">The sequence shown here is derived from an EMBL/GenBank/DDBJ whole genome shotgun (WGS) entry which is preliminary data.</text>
</comment>
<dbReference type="GO" id="GO:0005634">
    <property type="term" value="C:nucleus"/>
    <property type="evidence" value="ECO:0007669"/>
    <property type="project" value="UniProtKB-SubCell"/>
</dbReference>
<comment type="similarity">
    <text evidence="1 3">Belongs to the ETS family.</text>
</comment>
<dbReference type="InterPro" id="IPR000418">
    <property type="entry name" value="Ets_dom"/>
</dbReference>
<feature type="domain" description="ETS" evidence="4">
    <location>
        <begin position="76"/>
        <end position="159"/>
    </location>
</feature>
<keyword evidence="6" id="KW-1185">Reference proteome</keyword>
<dbReference type="InterPro" id="IPR046328">
    <property type="entry name" value="ETS_fam"/>
</dbReference>
<dbReference type="AlphaFoldDB" id="A0A814HAG7"/>
<gene>
    <name evidence="5" type="ORF">XAT740_LOCUS13510</name>
</gene>
<evidence type="ECO:0000256" key="2">
    <source>
        <dbReference type="ARBA" id="ARBA00023125"/>
    </source>
</evidence>
<evidence type="ECO:0000313" key="5">
    <source>
        <dbReference type="EMBL" id="CAF1006878.1"/>
    </source>
</evidence>
<dbReference type="Gene3D" id="1.10.10.10">
    <property type="entry name" value="Winged helix-like DNA-binding domain superfamily/Winged helix DNA-binding domain"/>
    <property type="match status" value="1"/>
</dbReference>
<dbReference type="GO" id="GO:0000981">
    <property type="term" value="F:DNA-binding transcription factor activity, RNA polymerase II-specific"/>
    <property type="evidence" value="ECO:0007669"/>
    <property type="project" value="TreeGrafter"/>
</dbReference>
<dbReference type="InterPro" id="IPR036388">
    <property type="entry name" value="WH-like_DNA-bd_sf"/>
</dbReference>
<dbReference type="PANTHER" id="PTHR11849">
    <property type="entry name" value="ETS"/>
    <property type="match status" value="1"/>
</dbReference>
<reference evidence="5" key="1">
    <citation type="submission" date="2021-02" db="EMBL/GenBank/DDBJ databases">
        <authorList>
            <person name="Nowell W R."/>
        </authorList>
    </citation>
    <scope>NUCLEOTIDE SEQUENCE</scope>
</reference>
<evidence type="ECO:0000256" key="3">
    <source>
        <dbReference type="RuleBase" id="RU004019"/>
    </source>
</evidence>
<dbReference type="Proteomes" id="UP000663828">
    <property type="component" value="Unassembled WGS sequence"/>
</dbReference>
<dbReference type="Pfam" id="PF00178">
    <property type="entry name" value="Ets"/>
    <property type="match status" value="1"/>
</dbReference>
<name>A0A814HAG7_ADIRI</name>
<keyword evidence="2 3" id="KW-0238">DNA-binding</keyword>
<protein>
    <recommendedName>
        <fullName evidence="4">ETS domain-containing protein</fullName>
    </recommendedName>
</protein>
<organism evidence="5 6">
    <name type="scientific">Adineta ricciae</name>
    <name type="common">Rotifer</name>
    <dbReference type="NCBI Taxonomy" id="249248"/>
    <lineage>
        <taxon>Eukaryota</taxon>
        <taxon>Metazoa</taxon>
        <taxon>Spiralia</taxon>
        <taxon>Gnathifera</taxon>
        <taxon>Rotifera</taxon>
        <taxon>Eurotatoria</taxon>
        <taxon>Bdelloidea</taxon>
        <taxon>Adinetida</taxon>
        <taxon>Adinetidae</taxon>
        <taxon>Adineta</taxon>
    </lineage>
</organism>
<dbReference type="SUPFAM" id="SSF46785">
    <property type="entry name" value="Winged helix' DNA-binding domain"/>
    <property type="match status" value="1"/>
</dbReference>
<dbReference type="PROSITE" id="PS50061">
    <property type="entry name" value="ETS_DOMAIN_3"/>
    <property type="match status" value="1"/>
</dbReference>
<evidence type="ECO:0000313" key="6">
    <source>
        <dbReference type="Proteomes" id="UP000663828"/>
    </source>
</evidence>
<comment type="subcellular location">
    <subcellularLocation>
        <location evidence="3">Nucleus</location>
    </subcellularLocation>
</comment>
<accession>A0A814HAG7</accession>
<evidence type="ECO:0000259" key="4">
    <source>
        <dbReference type="PROSITE" id="PS50061"/>
    </source>
</evidence>
<dbReference type="SMART" id="SM00413">
    <property type="entry name" value="ETS"/>
    <property type="match status" value="1"/>
</dbReference>
<dbReference type="PRINTS" id="PR00454">
    <property type="entry name" value="ETSDOMAIN"/>
</dbReference>
<keyword evidence="3" id="KW-0539">Nucleus</keyword>
<proteinExistence type="inferred from homology"/>
<dbReference type="GO" id="GO:0043565">
    <property type="term" value="F:sequence-specific DNA binding"/>
    <property type="evidence" value="ECO:0007669"/>
    <property type="project" value="InterPro"/>
</dbReference>
<dbReference type="EMBL" id="CAJNOR010000786">
    <property type="protein sequence ID" value="CAF1006878.1"/>
    <property type="molecule type" value="Genomic_DNA"/>
</dbReference>
<dbReference type="GO" id="GO:0030154">
    <property type="term" value="P:cell differentiation"/>
    <property type="evidence" value="ECO:0007669"/>
    <property type="project" value="TreeGrafter"/>
</dbReference>
<sequence length="180" mass="20810">MASSNDDIMELNILDDCLLSDESEADIIKDLAEQGIEFSTLLESVCNPLRIPANALPVDRKKWMVTDPRTGRRRPPLLFEFLLLLLQNPDYQSFASFKDRSKGVFEIHEPEEVANLWQQVKNRQSEQDMTYDKLARAARWYYEKGLMVKTNTKYTFQFSAKLLQDIAAGQHNDTVCMDQL</sequence>